<sequence>MTLLQKSPPAGHPNGSASLQTAVPYEHLPQSTQQPVPVTSAVVGSSFNELPSTNPFSPNFSPRPAPSPAGQHASAAQLFSPVSPINDPRLIGRVSQPHLHSTEPQRPNGNKKNVNLQRLNGKPYPSADHADKGPKHVKVAKDMFDGALPPVYKRQASDPTRPGDVALAMSNARECLSCGKKCAEGGSCTHCGKRKSSEPGDRDANGSGHSRTVSTGVNSERSIASSSTAVQSSSSAAGTQPSCTKCGRHRRPGSLDAPNVPATNPAQPGVRFQQAGLSIQPNSAGHHNPVYPQIDIIPPSATTYRRTNTVPSPFTPYGEESPLVSPPRKTESRGFRNNSIVRSLSRRLSRKEKEKDKSSAPLPSQQLATSQNQTSEQSAGRLINMISSAMQDPSAGRDQQYAKVAVEEPDRPGTPFSFVGERDESDTFDKKDDRDKGGNGEYFPNQEDRLDVIPRPKSADPHHGRHLAPEDAERPQITRFKSLRVGVNRVNQSISRSQSLKRIGSVKQAHHAWYVDGSDENSVPVF</sequence>
<dbReference type="HOGENOM" id="CLU_481485_0_0_1"/>
<feature type="compositionally biased region" description="Basic and acidic residues" evidence="1">
    <location>
        <begin position="446"/>
        <end position="474"/>
    </location>
</feature>
<feature type="compositionally biased region" description="Basic and acidic residues" evidence="1">
    <location>
        <begin position="420"/>
        <end position="438"/>
    </location>
</feature>
<dbReference type="Proteomes" id="UP000027920">
    <property type="component" value="Unassembled WGS sequence"/>
</dbReference>
<dbReference type="GeneID" id="25284010"/>
<feature type="compositionally biased region" description="Basic and acidic residues" evidence="1">
    <location>
        <begin position="195"/>
        <end position="204"/>
    </location>
</feature>
<feature type="compositionally biased region" description="Polar residues" evidence="1">
    <location>
        <begin position="98"/>
        <end position="118"/>
    </location>
</feature>
<dbReference type="EMBL" id="AMGV01000009">
    <property type="protein sequence ID" value="KEF54658.1"/>
    <property type="molecule type" value="Genomic_DNA"/>
</dbReference>
<proteinExistence type="predicted"/>
<protein>
    <submittedName>
        <fullName evidence="2">Uncharacterized protein</fullName>
    </submittedName>
</protein>
<keyword evidence="3" id="KW-1185">Reference proteome</keyword>
<reference evidence="2 3" key="1">
    <citation type="submission" date="2013-03" db="EMBL/GenBank/DDBJ databases">
        <title>The Genome Sequence of Exophiala aquamarina CBS 119918.</title>
        <authorList>
            <consortium name="The Broad Institute Genomics Platform"/>
            <person name="Cuomo C."/>
            <person name="de Hoog S."/>
            <person name="Gorbushina A."/>
            <person name="Walker B."/>
            <person name="Young S.K."/>
            <person name="Zeng Q."/>
            <person name="Gargeya S."/>
            <person name="Fitzgerald M."/>
            <person name="Haas B."/>
            <person name="Abouelleil A."/>
            <person name="Allen A.W."/>
            <person name="Alvarado L."/>
            <person name="Arachchi H.M."/>
            <person name="Berlin A.M."/>
            <person name="Chapman S.B."/>
            <person name="Gainer-Dewar J."/>
            <person name="Goldberg J."/>
            <person name="Griggs A."/>
            <person name="Gujja S."/>
            <person name="Hansen M."/>
            <person name="Howarth C."/>
            <person name="Imamovic A."/>
            <person name="Ireland A."/>
            <person name="Larimer J."/>
            <person name="McCowan C."/>
            <person name="Murphy C."/>
            <person name="Pearson M."/>
            <person name="Poon T.W."/>
            <person name="Priest M."/>
            <person name="Roberts A."/>
            <person name="Saif S."/>
            <person name="Shea T."/>
            <person name="Sisk P."/>
            <person name="Sykes S."/>
            <person name="Wortman J."/>
            <person name="Nusbaum C."/>
            <person name="Birren B."/>
        </authorList>
    </citation>
    <scope>NUCLEOTIDE SEQUENCE [LARGE SCALE GENOMIC DNA]</scope>
    <source>
        <strain evidence="2 3">CBS 119918</strain>
    </source>
</reference>
<dbReference type="RefSeq" id="XP_013257248.1">
    <property type="nucleotide sequence ID" value="XM_013401794.1"/>
</dbReference>
<feature type="compositionally biased region" description="Polar residues" evidence="1">
    <location>
        <begin position="29"/>
        <end position="50"/>
    </location>
</feature>
<accession>A0A072P5V4</accession>
<feature type="compositionally biased region" description="Polar residues" evidence="1">
    <location>
        <begin position="300"/>
        <end position="312"/>
    </location>
</feature>
<dbReference type="OrthoDB" id="4160225at2759"/>
<feature type="compositionally biased region" description="Low complexity" evidence="1">
    <location>
        <begin position="222"/>
        <end position="237"/>
    </location>
</feature>
<evidence type="ECO:0000256" key="1">
    <source>
        <dbReference type="SAM" id="MobiDB-lite"/>
    </source>
</evidence>
<dbReference type="VEuPathDB" id="FungiDB:A1O9_09100"/>
<feature type="region of interest" description="Disordered" evidence="1">
    <location>
        <begin position="391"/>
        <end position="474"/>
    </location>
</feature>
<gene>
    <name evidence="2" type="ORF">A1O9_09100</name>
</gene>
<feature type="compositionally biased region" description="Polar residues" evidence="1">
    <location>
        <begin position="361"/>
        <end position="378"/>
    </location>
</feature>
<feature type="region of interest" description="Disordered" evidence="1">
    <location>
        <begin position="1"/>
        <end position="75"/>
    </location>
</feature>
<name>A0A072P5V4_9EURO</name>
<organism evidence="2 3">
    <name type="scientific">Exophiala aquamarina CBS 119918</name>
    <dbReference type="NCBI Taxonomy" id="1182545"/>
    <lineage>
        <taxon>Eukaryota</taxon>
        <taxon>Fungi</taxon>
        <taxon>Dikarya</taxon>
        <taxon>Ascomycota</taxon>
        <taxon>Pezizomycotina</taxon>
        <taxon>Eurotiomycetes</taxon>
        <taxon>Chaetothyriomycetidae</taxon>
        <taxon>Chaetothyriales</taxon>
        <taxon>Herpotrichiellaceae</taxon>
        <taxon>Exophiala</taxon>
    </lineage>
</organism>
<dbReference type="AlphaFoldDB" id="A0A072P5V4"/>
<feature type="compositionally biased region" description="Polar residues" evidence="1">
    <location>
        <begin position="207"/>
        <end position="221"/>
    </location>
</feature>
<evidence type="ECO:0000313" key="2">
    <source>
        <dbReference type="EMBL" id="KEF54658.1"/>
    </source>
</evidence>
<evidence type="ECO:0000313" key="3">
    <source>
        <dbReference type="Proteomes" id="UP000027920"/>
    </source>
</evidence>
<feature type="region of interest" description="Disordered" evidence="1">
    <location>
        <begin position="298"/>
        <end position="378"/>
    </location>
</feature>
<feature type="region of interest" description="Disordered" evidence="1">
    <location>
        <begin position="98"/>
        <end position="134"/>
    </location>
</feature>
<comment type="caution">
    <text evidence="2">The sequence shown here is derived from an EMBL/GenBank/DDBJ whole genome shotgun (WGS) entry which is preliminary data.</text>
</comment>
<feature type="region of interest" description="Disordered" evidence="1">
    <location>
        <begin position="187"/>
        <end position="268"/>
    </location>
</feature>
<feature type="compositionally biased region" description="Low complexity" evidence="1">
    <location>
        <begin position="51"/>
        <end position="60"/>
    </location>
</feature>